<evidence type="ECO:0000256" key="5">
    <source>
        <dbReference type="ARBA" id="ARBA00071600"/>
    </source>
</evidence>
<evidence type="ECO:0000256" key="4">
    <source>
        <dbReference type="ARBA" id="ARBA00022833"/>
    </source>
</evidence>
<dbReference type="EMBL" id="OU896714">
    <property type="protein sequence ID" value="CAH1179236.1"/>
    <property type="molecule type" value="Genomic_DNA"/>
</dbReference>
<feature type="domain" description="C3H1-type" evidence="7">
    <location>
        <begin position="316"/>
        <end position="346"/>
    </location>
</feature>
<feature type="domain" description="C3H1-type" evidence="7">
    <location>
        <begin position="399"/>
        <end position="426"/>
    </location>
</feature>
<feature type="zinc finger region" description="C3H1-type" evidence="6">
    <location>
        <begin position="372"/>
        <end position="398"/>
    </location>
</feature>
<evidence type="ECO:0000256" key="2">
    <source>
        <dbReference type="ARBA" id="ARBA00022737"/>
    </source>
</evidence>
<dbReference type="FunFam" id="4.10.1000.10:FF:000008">
    <property type="entry name" value="zinc finger CCCH domain-containing protein 3"/>
    <property type="match status" value="1"/>
</dbReference>
<dbReference type="OrthoDB" id="3247158at2759"/>
<evidence type="ECO:0000313" key="8">
    <source>
        <dbReference type="EMBL" id="CAH1179236.1"/>
    </source>
</evidence>
<dbReference type="Proteomes" id="UP001153737">
    <property type="component" value="Chromosome 8"/>
</dbReference>
<dbReference type="PANTHER" id="PTHR46156">
    <property type="entry name" value="CCCH ZINGC FINGER"/>
    <property type="match status" value="1"/>
</dbReference>
<evidence type="ECO:0000256" key="3">
    <source>
        <dbReference type="ARBA" id="ARBA00022771"/>
    </source>
</evidence>
<keyword evidence="3 6" id="KW-0863">Zinc-finger</keyword>
<dbReference type="PANTHER" id="PTHR46156:SF1">
    <property type="entry name" value="ZINC FINGER CCCH DOMAIN-CONTAINING PROTEIN 3"/>
    <property type="match status" value="1"/>
</dbReference>
<name>A0A9P0GQJ7_PHACE</name>
<evidence type="ECO:0000256" key="6">
    <source>
        <dbReference type="PROSITE-ProRule" id="PRU00723"/>
    </source>
</evidence>
<reference evidence="8" key="2">
    <citation type="submission" date="2022-10" db="EMBL/GenBank/DDBJ databases">
        <authorList>
            <consortium name="ENA_rothamsted_submissions"/>
            <consortium name="culmorum"/>
            <person name="King R."/>
        </authorList>
    </citation>
    <scope>NUCLEOTIDE SEQUENCE</scope>
</reference>
<keyword evidence="4 6" id="KW-0862">Zinc</keyword>
<dbReference type="AlphaFoldDB" id="A0A9P0GQJ7"/>
<dbReference type="SMART" id="SM00356">
    <property type="entry name" value="ZnF_C3H1"/>
    <property type="match status" value="4"/>
</dbReference>
<protein>
    <recommendedName>
        <fullName evidence="5">Zinc finger CCCH domain-containing protein 3</fullName>
    </recommendedName>
</protein>
<dbReference type="PROSITE" id="PS50103">
    <property type="entry name" value="ZF_C3H1"/>
    <property type="match status" value="3"/>
</dbReference>
<gene>
    <name evidence="8" type="ORF">PHAECO_LOCUS11632</name>
</gene>
<dbReference type="Gene3D" id="4.10.1000.10">
    <property type="entry name" value="Zinc finger, CCCH-type"/>
    <property type="match status" value="2"/>
</dbReference>
<dbReference type="Pfam" id="PF00642">
    <property type="entry name" value="zf-CCCH"/>
    <property type="match status" value="1"/>
</dbReference>
<evidence type="ECO:0000313" key="9">
    <source>
        <dbReference type="Proteomes" id="UP001153737"/>
    </source>
</evidence>
<organism evidence="8 9">
    <name type="scientific">Phaedon cochleariae</name>
    <name type="common">Mustard beetle</name>
    <dbReference type="NCBI Taxonomy" id="80249"/>
    <lineage>
        <taxon>Eukaryota</taxon>
        <taxon>Metazoa</taxon>
        <taxon>Ecdysozoa</taxon>
        <taxon>Arthropoda</taxon>
        <taxon>Hexapoda</taxon>
        <taxon>Insecta</taxon>
        <taxon>Pterygota</taxon>
        <taxon>Neoptera</taxon>
        <taxon>Endopterygota</taxon>
        <taxon>Coleoptera</taxon>
        <taxon>Polyphaga</taxon>
        <taxon>Cucujiformia</taxon>
        <taxon>Chrysomeloidea</taxon>
        <taxon>Chrysomelidae</taxon>
        <taxon>Chrysomelinae</taxon>
        <taxon>Chrysomelini</taxon>
        <taxon>Phaedon</taxon>
    </lineage>
</organism>
<reference evidence="8" key="1">
    <citation type="submission" date="2022-01" db="EMBL/GenBank/DDBJ databases">
        <authorList>
            <person name="King R."/>
        </authorList>
    </citation>
    <scope>NUCLEOTIDE SEQUENCE</scope>
</reference>
<sequence>MHNYLSQEKNPPQDDNNPLALESVNKYVYVKHNFVPTLQEQGYTGSKVLVNPLFNKKIFVNPNYHVPSTSLPTKIHINPRIKTADLAENITKNNIHINPKVLRNIPIMESNFSKNSLLNHRIEQSPKTVVTIPQRVRRTSVCSKFKIVRSTYNSSPSLKKRYEKCNKTLVNTRYKFSRGMPSNRSPPKSTKIANKYKLDNRKNKNIITSPKNKFIYVNRFLSIRDIAKKVLLKPNKKSKSNLVNIRGTMYNKSPNSLRRTSTSRKSIPNILKVQNMISKSKYKYVRRTLLATTDNKLRYTKRVSKVKSRVSTEKLKKCNIPCPYYRKLGRCKGKEIGKCNRKHDPDQVALCTKFLQGACIDNKCLLSHNVSPEKMPTCKFYLEGTCSRDDCPYLHVRISPKADICRDFLEGFCKKASECDKRHQFLCPDYEKRGCGKVRCPYPHGKMVRKYSLLNRNKFVKKSSDNVKSKPSQKCENYIEKKEPHHILSTDELATNPVGINKRYYAEEKVVENQNIDLESCVDTNECDQDVGFRSRPKLGELPSYIAFKEL</sequence>
<proteinExistence type="predicted"/>
<keyword evidence="9" id="KW-1185">Reference proteome</keyword>
<evidence type="ECO:0000256" key="1">
    <source>
        <dbReference type="ARBA" id="ARBA00022723"/>
    </source>
</evidence>
<dbReference type="GO" id="GO:0005634">
    <property type="term" value="C:nucleus"/>
    <property type="evidence" value="ECO:0007669"/>
    <property type="project" value="TreeGrafter"/>
</dbReference>
<feature type="zinc finger region" description="C3H1-type" evidence="6">
    <location>
        <begin position="399"/>
        <end position="426"/>
    </location>
</feature>
<evidence type="ECO:0000259" key="7">
    <source>
        <dbReference type="PROSITE" id="PS50103"/>
    </source>
</evidence>
<feature type="zinc finger region" description="C3H1-type" evidence="6">
    <location>
        <begin position="316"/>
        <end position="346"/>
    </location>
</feature>
<feature type="domain" description="C3H1-type" evidence="7">
    <location>
        <begin position="372"/>
        <end position="398"/>
    </location>
</feature>
<keyword evidence="1 6" id="KW-0479">Metal-binding</keyword>
<keyword evidence="2" id="KW-0677">Repeat</keyword>
<accession>A0A9P0GQJ7</accession>
<dbReference type="GO" id="GO:0008270">
    <property type="term" value="F:zinc ion binding"/>
    <property type="evidence" value="ECO:0007669"/>
    <property type="project" value="UniProtKB-KW"/>
</dbReference>
<dbReference type="InterPro" id="IPR000571">
    <property type="entry name" value="Znf_CCCH"/>
</dbReference>